<dbReference type="SUPFAM" id="SSF51430">
    <property type="entry name" value="NAD(P)-linked oxidoreductase"/>
    <property type="match status" value="1"/>
</dbReference>
<feature type="domain" description="NADP-dependent oxidoreductase" evidence="2">
    <location>
        <begin position="12"/>
        <end position="318"/>
    </location>
</feature>
<dbReference type="GeneID" id="54408124"/>
<evidence type="ECO:0000313" key="3">
    <source>
        <dbReference type="EMBL" id="KAF2132458.1"/>
    </source>
</evidence>
<keyword evidence="4" id="KW-1185">Reference proteome</keyword>
<proteinExistence type="predicted"/>
<accession>A0A6A6AMU3</accession>
<dbReference type="CDD" id="cd19075">
    <property type="entry name" value="AKR_AKR7A1-5"/>
    <property type="match status" value="1"/>
</dbReference>
<sequence length="330" mass="35775">MPVHTTPSPPAVVLGTASFGTGTPQAKFNSEETTRPLLQLLQSRGITALDTARAYPVGNPGSAELVLGTLGVGEWASISTKVTSWQPGAHSAASIASSVPISLAALRVEAVDIMYLHSPDRGTSWEETCAAMHEQWKLGRFKRFGLSNYTAAEVHEICVVCERRGWVRPSVYQGRYNAIIRSGEEELFPILRKWGIAFFAYSPSAVGMFSGKIDAKSVDVGGSRWDKTTRLGQAYEQVYLKPELIDAAARIADKAQAAHIGGHAVALRWVVYHSILNGEHGDSVIIGCSTVKQLEDNLDAIKDGPLSHDLAEAMDEVWNVVKDHAAPYHL</sequence>
<dbReference type="EMBL" id="ML977501">
    <property type="protein sequence ID" value="KAF2132458.1"/>
    <property type="molecule type" value="Genomic_DNA"/>
</dbReference>
<organism evidence="3 4">
    <name type="scientific">Dothidotthia symphoricarpi CBS 119687</name>
    <dbReference type="NCBI Taxonomy" id="1392245"/>
    <lineage>
        <taxon>Eukaryota</taxon>
        <taxon>Fungi</taxon>
        <taxon>Dikarya</taxon>
        <taxon>Ascomycota</taxon>
        <taxon>Pezizomycotina</taxon>
        <taxon>Dothideomycetes</taxon>
        <taxon>Pleosporomycetidae</taxon>
        <taxon>Pleosporales</taxon>
        <taxon>Dothidotthiaceae</taxon>
        <taxon>Dothidotthia</taxon>
    </lineage>
</organism>
<dbReference type="AlphaFoldDB" id="A0A6A6AMU3"/>
<reference evidence="3" key="1">
    <citation type="journal article" date="2020" name="Stud. Mycol.">
        <title>101 Dothideomycetes genomes: a test case for predicting lifestyles and emergence of pathogens.</title>
        <authorList>
            <person name="Haridas S."/>
            <person name="Albert R."/>
            <person name="Binder M."/>
            <person name="Bloem J."/>
            <person name="Labutti K."/>
            <person name="Salamov A."/>
            <person name="Andreopoulos B."/>
            <person name="Baker S."/>
            <person name="Barry K."/>
            <person name="Bills G."/>
            <person name="Bluhm B."/>
            <person name="Cannon C."/>
            <person name="Castanera R."/>
            <person name="Culley D."/>
            <person name="Daum C."/>
            <person name="Ezra D."/>
            <person name="Gonzalez J."/>
            <person name="Henrissat B."/>
            <person name="Kuo A."/>
            <person name="Liang C."/>
            <person name="Lipzen A."/>
            <person name="Lutzoni F."/>
            <person name="Magnuson J."/>
            <person name="Mondo S."/>
            <person name="Nolan M."/>
            <person name="Ohm R."/>
            <person name="Pangilinan J."/>
            <person name="Park H.-J."/>
            <person name="Ramirez L."/>
            <person name="Alfaro M."/>
            <person name="Sun H."/>
            <person name="Tritt A."/>
            <person name="Yoshinaga Y."/>
            <person name="Zwiers L.-H."/>
            <person name="Turgeon B."/>
            <person name="Goodwin S."/>
            <person name="Spatafora J."/>
            <person name="Crous P."/>
            <person name="Grigoriev I."/>
        </authorList>
    </citation>
    <scope>NUCLEOTIDE SEQUENCE</scope>
    <source>
        <strain evidence="3">CBS 119687</strain>
    </source>
</reference>
<dbReference type="Proteomes" id="UP000799771">
    <property type="component" value="Unassembled WGS sequence"/>
</dbReference>
<gene>
    <name evidence="3" type="ORF">P153DRAFT_364847</name>
</gene>
<name>A0A6A6AMU3_9PLEO</name>
<evidence type="ECO:0000313" key="4">
    <source>
        <dbReference type="Proteomes" id="UP000799771"/>
    </source>
</evidence>
<protein>
    <submittedName>
        <fullName evidence="3">Aldo/keto reductase</fullName>
    </submittedName>
</protein>
<dbReference type="PANTHER" id="PTHR43364">
    <property type="entry name" value="NADH-SPECIFIC METHYLGLYOXAL REDUCTASE-RELATED"/>
    <property type="match status" value="1"/>
</dbReference>
<dbReference type="RefSeq" id="XP_033526845.1">
    <property type="nucleotide sequence ID" value="XM_033667692.1"/>
</dbReference>
<dbReference type="InterPro" id="IPR036812">
    <property type="entry name" value="NAD(P)_OxRdtase_dom_sf"/>
</dbReference>
<dbReference type="PANTHER" id="PTHR43364:SF4">
    <property type="entry name" value="NAD(P)-LINKED OXIDOREDUCTASE SUPERFAMILY PROTEIN"/>
    <property type="match status" value="1"/>
</dbReference>
<evidence type="ECO:0000256" key="1">
    <source>
        <dbReference type="ARBA" id="ARBA00023002"/>
    </source>
</evidence>
<dbReference type="GO" id="GO:0016491">
    <property type="term" value="F:oxidoreductase activity"/>
    <property type="evidence" value="ECO:0007669"/>
    <property type="project" value="UniProtKB-KW"/>
</dbReference>
<evidence type="ECO:0000259" key="2">
    <source>
        <dbReference type="Pfam" id="PF00248"/>
    </source>
</evidence>
<dbReference type="InterPro" id="IPR050523">
    <property type="entry name" value="AKR_Detox_Biosynth"/>
</dbReference>
<dbReference type="Gene3D" id="3.20.20.100">
    <property type="entry name" value="NADP-dependent oxidoreductase domain"/>
    <property type="match status" value="1"/>
</dbReference>
<dbReference type="Pfam" id="PF00248">
    <property type="entry name" value="Aldo_ket_red"/>
    <property type="match status" value="1"/>
</dbReference>
<dbReference type="OrthoDB" id="48988at2759"/>
<keyword evidence="1" id="KW-0560">Oxidoreductase</keyword>
<dbReference type="InterPro" id="IPR023210">
    <property type="entry name" value="NADP_OxRdtase_dom"/>
</dbReference>